<evidence type="ECO:0000256" key="5">
    <source>
        <dbReference type="ARBA" id="ARBA00023136"/>
    </source>
</evidence>
<reference evidence="7 8" key="1">
    <citation type="submission" date="2023-05" db="EMBL/GenBank/DDBJ databases">
        <title>B98-5 Cell Line De Novo Hybrid Assembly: An Optical Mapping Approach.</title>
        <authorList>
            <person name="Kananen K."/>
            <person name="Auerbach J.A."/>
            <person name="Kautto E."/>
            <person name="Blachly J.S."/>
        </authorList>
    </citation>
    <scope>NUCLEOTIDE SEQUENCE [LARGE SCALE GENOMIC DNA]</scope>
    <source>
        <strain evidence="7">B95-8</strain>
        <tissue evidence="7">Cell line</tissue>
    </source>
</reference>
<evidence type="ECO:0000313" key="7">
    <source>
        <dbReference type="EMBL" id="KAK2095084.1"/>
    </source>
</evidence>
<dbReference type="EMBL" id="JASSZA010000013">
    <property type="protein sequence ID" value="KAK2095084.1"/>
    <property type="molecule type" value="Genomic_DNA"/>
</dbReference>
<dbReference type="PANTHER" id="PTHR13999:SF4">
    <property type="entry name" value="INTERFERON-INDUCED TRANSMEMBRANE PROTEIN 3"/>
    <property type="match status" value="1"/>
</dbReference>
<keyword evidence="8" id="KW-1185">Reference proteome</keyword>
<comment type="caution">
    <text evidence="7">The sequence shown here is derived from an EMBL/GenBank/DDBJ whole genome shotgun (WGS) entry which is preliminary data.</text>
</comment>
<dbReference type="InterPro" id="IPR007593">
    <property type="entry name" value="CD225/Dispanin_fam"/>
</dbReference>
<evidence type="ECO:0000256" key="6">
    <source>
        <dbReference type="SAM" id="Phobius"/>
    </source>
</evidence>
<sequence>MNHTVHTVFTPTNTDCPPSYEMITEEHEVAVLEAPHNLAHLTSTVIHICSETSMSDHVVWSLFGTLFMNSCCLDFRAFTYSVKSKDRKMVGDLTRAQVYASTAKCLNIWALILGIIMAILLIIIPVLILQVYG</sequence>
<protein>
    <submittedName>
        <fullName evidence="7">Interferon-induced transmembrane protein 3</fullName>
    </submittedName>
</protein>
<comment type="subcellular location">
    <subcellularLocation>
        <location evidence="1">Membrane</location>
    </subcellularLocation>
</comment>
<dbReference type="InterPro" id="IPR051517">
    <property type="entry name" value="IFITM_antiviral_protein"/>
</dbReference>
<keyword evidence="5 6" id="KW-0472">Membrane</keyword>
<feature type="transmembrane region" description="Helical" evidence="6">
    <location>
        <begin position="108"/>
        <end position="132"/>
    </location>
</feature>
<evidence type="ECO:0000256" key="2">
    <source>
        <dbReference type="ARBA" id="ARBA00006843"/>
    </source>
</evidence>
<keyword evidence="3 6" id="KW-0812">Transmembrane</keyword>
<dbReference type="PANTHER" id="PTHR13999">
    <property type="entry name" value="INTERFERON INDUCIBLE TRANSMEMBRANE PROTEIN"/>
    <property type="match status" value="1"/>
</dbReference>
<comment type="similarity">
    <text evidence="2">Belongs to the CD225/Dispanin family.</text>
</comment>
<keyword evidence="4 6" id="KW-1133">Transmembrane helix</keyword>
<proteinExistence type="inferred from homology"/>
<evidence type="ECO:0000256" key="3">
    <source>
        <dbReference type="ARBA" id="ARBA00022692"/>
    </source>
</evidence>
<organism evidence="7 8">
    <name type="scientific">Saguinus oedipus</name>
    <name type="common">Cotton-top tamarin</name>
    <name type="synonym">Oedipomidas oedipus</name>
    <dbReference type="NCBI Taxonomy" id="9490"/>
    <lineage>
        <taxon>Eukaryota</taxon>
        <taxon>Metazoa</taxon>
        <taxon>Chordata</taxon>
        <taxon>Craniata</taxon>
        <taxon>Vertebrata</taxon>
        <taxon>Euteleostomi</taxon>
        <taxon>Mammalia</taxon>
        <taxon>Eutheria</taxon>
        <taxon>Euarchontoglires</taxon>
        <taxon>Primates</taxon>
        <taxon>Haplorrhini</taxon>
        <taxon>Platyrrhini</taxon>
        <taxon>Cebidae</taxon>
        <taxon>Callitrichinae</taxon>
        <taxon>Saguinus</taxon>
    </lineage>
</organism>
<dbReference type="Pfam" id="PF04505">
    <property type="entry name" value="CD225"/>
    <property type="match status" value="1"/>
</dbReference>
<evidence type="ECO:0000256" key="4">
    <source>
        <dbReference type="ARBA" id="ARBA00022989"/>
    </source>
</evidence>
<name>A0ABQ9UDC0_SAGOE</name>
<accession>A0ABQ9UDC0</accession>
<gene>
    <name evidence="7" type="primary">IFITM3_45</name>
    <name evidence="7" type="ORF">P7K49_026500</name>
</gene>
<evidence type="ECO:0000256" key="1">
    <source>
        <dbReference type="ARBA" id="ARBA00004370"/>
    </source>
</evidence>
<dbReference type="Proteomes" id="UP001266305">
    <property type="component" value="Unassembled WGS sequence"/>
</dbReference>
<evidence type="ECO:0000313" key="8">
    <source>
        <dbReference type="Proteomes" id="UP001266305"/>
    </source>
</evidence>